<protein>
    <submittedName>
        <fullName evidence="7">Beta-propeller fold lactonase family protein</fullName>
    </submittedName>
</protein>
<dbReference type="Gene3D" id="1.10.760.10">
    <property type="entry name" value="Cytochrome c-like domain"/>
    <property type="match status" value="1"/>
</dbReference>
<feature type="signal peptide" evidence="5">
    <location>
        <begin position="1"/>
        <end position="20"/>
    </location>
</feature>
<dbReference type="GO" id="GO:0009055">
    <property type="term" value="F:electron transfer activity"/>
    <property type="evidence" value="ECO:0007669"/>
    <property type="project" value="InterPro"/>
</dbReference>
<dbReference type="AlphaFoldDB" id="A0AAE2SB75"/>
<accession>A0AAE2SB75</accession>
<keyword evidence="3 4" id="KW-0408">Iron</keyword>
<evidence type="ECO:0000256" key="2">
    <source>
        <dbReference type="ARBA" id="ARBA00022723"/>
    </source>
</evidence>
<dbReference type="InterPro" id="IPR015943">
    <property type="entry name" value="WD40/YVTN_repeat-like_dom_sf"/>
</dbReference>
<dbReference type="SUPFAM" id="SSF46626">
    <property type="entry name" value="Cytochrome c"/>
    <property type="match status" value="1"/>
</dbReference>
<gene>
    <name evidence="7" type="ORF">JIN83_08365</name>
</gene>
<dbReference type="RefSeq" id="WP_309489582.1">
    <property type="nucleotide sequence ID" value="NZ_JAENIG010000004.1"/>
</dbReference>
<feature type="domain" description="Cytochrome c" evidence="6">
    <location>
        <begin position="423"/>
        <end position="551"/>
    </location>
</feature>
<dbReference type="Proteomes" id="UP000634206">
    <property type="component" value="Unassembled WGS sequence"/>
</dbReference>
<keyword evidence="1 4" id="KW-0349">Heme</keyword>
<dbReference type="SUPFAM" id="SSF50974">
    <property type="entry name" value="Nitrous oxide reductase, N-terminal domain"/>
    <property type="match status" value="1"/>
</dbReference>
<feature type="chain" id="PRO_5042237468" evidence="5">
    <location>
        <begin position="21"/>
        <end position="869"/>
    </location>
</feature>
<dbReference type="Gene3D" id="2.130.10.10">
    <property type="entry name" value="YVTN repeat-like/Quinoprotein amine dehydrogenase"/>
    <property type="match status" value="2"/>
</dbReference>
<organism evidence="7 8">
    <name type="scientific">Oceaniferula flava</name>
    <dbReference type="NCBI Taxonomy" id="2800421"/>
    <lineage>
        <taxon>Bacteria</taxon>
        <taxon>Pseudomonadati</taxon>
        <taxon>Verrucomicrobiota</taxon>
        <taxon>Verrucomicrobiia</taxon>
        <taxon>Verrucomicrobiales</taxon>
        <taxon>Verrucomicrobiaceae</taxon>
        <taxon>Oceaniferula</taxon>
    </lineage>
</organism>
<dbReference type="InterPro" id="IPR051200">
    <property type="entry name" value="Host-pathogen_enzymatic-act"/>
</dbReference>
<dbReference type="EMBL" id="JAENIG010000004">
    <property type="protein sequence ID" value="MBK1854971.1"/>
    <property type="molecule type" value="Genomic_DNA"/>
</dbReference>
<feature type="domain" description="Cytochrome c" evidence="6">
    <location>
        <begin position="571"/>
        <end position="686"/>
    </location>
</feature>
<evidence type="ECO:0000259" key="6">
    <source>
        <dbReference type="PROSITE" id="PS51007"/>
    </source>
</evidence>
<dbReference type="PANTHER" id="PTHR47197">
    <property type="entry name" value="PROTEIN NIRF"/>
    <property type="match status" value="1"/>
</dbReference>
<evidence type="ECO:0000256" key="1">
    <source>
        <dbReference type="ARBA" id="ARBA00022617"/>
    </source>
</evidence>
<keyword evidence="2 4" id="KW-0479">Metal-binding</keyword>
<dbReference type="InterPro" id="IPR009056">
    <property type="entry name" value="Cyt_c-like_dom"/>
</dbReference>
<dbReference type="GO" id="GO:0020037">
    <property type="term" value="F:heme binding"/>
    <property type="evidence" value="ECO:0007669"/>
    <property type="project" value="InterPro"/>
</dbReference>
<keyword evidence="8" id="KW-1185">Reference proteome</keyword>
<name>A0AAE2SB75_9BACT</name>
<dbReference type="InterPro" id="IPR036909">
    <property type="entry name" value="Cyt_c-like_dom_sf"/>
</dbReference>
<evidence type="ECO:0000256" key="4">
    <source>
        <dbReference type="PROSITE-ProRule" id="PRU00433"/>
    </source>
</evidence>
<comment type="caution">
    <text evidence="7">The sequence shown here is derived from an EMBL/GenBank/DDBJ whole genome shotgun (WGS) entry which is preliminary data.</text>
</comment>
<reference evidence="7" key="1">
    <citation type="submission" date="2021-01" db="EMBL/GenBank/DDBJ databases">
        <title>Modified the classification status of verrucomicrobia.</title>
        <authorList>
            <person name="Feng X."/>
        </authorList>
    </citation>
    <scope>NUCLEOTIDE SEQUENCE</scope>
    <source>
        <strain evidence="7">5K15</strain>
    </source>
</reference>
<keyword evidence="5" id="KW-0732">Signal</keyword>
<sequence>MLSQSLRIIAFIGLSLCPLAADSTFEPRPVHPLAINSNGSRLFAVNPAEGRLSVFAVGPIEHTQPILIAEIPVGLVPVTVRMRNDDEAWVVNELSDTISVVSISSRSTIATIHTGDEPADLVFHQGKAYLTCSRDNSVEVYDEVTHDQLSTIPLQGLLPRALATSSDGSVLHVAFQHTSNGTTILPRQISPAQTVPAYTNPDLPSPPLTAKIVSVDHADIGYNVLDHDIANIDVATESVTYQGAVGTNILALERLGNGSLAAANSEARNLISFETELKSRFAYSRVATVTGSTVSQIDLNDNPDPSFPTVNTASAATALAQPMALLAKDSDQIWVAAYGSDRIALADTTNSAILQRVDLRGLDAPAAERSAWTVRGPRGLAKHPSLPWLYSYNKLSHTLSVIDTRSYLPVAEVSLASFEDLDSDLKMGRAFLQDARLSGNGSVSCATCHIDLERDGMAWDLGDPTGSMLSIVGYLRSIHAYTTPITHDIHPMKGPLTTQTLIGLKDQTKLHWRGDKPSIQSFNSTFPNLMGGTLLPDEEMDKIANYLNSLNHHPNPYQELDRNPPATLNGGDPIAGVGVFALFDNHCIECHSLPSGTSNNIDLPSNVASTQPLKDPPLRTLYQRQYFNPTSGGDSITGFGLLHNGTGSEFPIVHPYTLHILDNPNRDQAVRDQEKLDLTAFLLSFDTGTAPSVGAQVTLNTITKTQTATLQRLEILENQTAGEFPNSDLVLRGIYQGNRHSFVYLPDSESYQANSPSIPNQSRADLIASMESTDVLIATGVPLGSAQRYAIDRNSNGMVDGEEQPPQLTVDTARQIRWPNTQSGWHLLKSGDLSQWSPFTAPVEDTSTEFSTQDNSSDGSAFFRLLRNW</sequence>
<evidence type="ECO:0000256" key="3">
    <source>
        <dbReference type="ARBA" id="ARBA00023004"/>
    </source>
</evidence>
<evidence type="ECO:0000256" key="5">
    <source>
        <dbReference type="SAM" id="SignalP"/>
    </source>
</evidence>
<dbReference type="InterPro" id="IPR004852">
    <property type="entry name" value="Di-haem_cyt_c_peroxidsae"/>
</dbReference>
<dbReference type="PANTHER" id="PTHR47197:SF3">
    <property type="entry name" value="DIHYDRO-HEME D1 DEHYDROGENASE"/>
    <property type="match status" value="1"/>
</dbReference>
<evidence type="ECO:0000313" key="7">
    <source>
        <dbReference type="EMBL" id="MBK1854971.1"/>
    </source>
</evidence>
<dbReference type="GO" id="GO:0046872">
    <property type="term" value="F:metal ion binding"/>
    <property type="evidence" value="ECO:0007669"/>
    <property type="project" value="UniProtKB-KW"/>
</dbReference>
<dbReference type="Pfam" id="PF03150">
    <property type="entry name" value="CCP_MauG"/>
    <property type="match status" value="1"/>
</dbReference>
<dbReference type="InterPro" id="IPR011045">
    <property type="entry name" value="N2O_reductase_N"/>
</dbReference>
<evidence type="ECO:0000313" key="8">
    <source>
        <dbReference type="Proteomes" id="UP000634206"/>
    </source>
</evidence>
<proteinExistence type="predicted"/>
<dbReference type="PROSITE" id="PS51007">
    <property type="entry name" value="CYTC"/>
    <property type="match status" value="2"/>
</dbReference>
<dbReference type="GO" id="GO:0016491">
    <property type="term" value="F:oxidoreductase activity"/>
    <property type="evidence" value="ECO:0007669"/>
    <property type="project" value="InterPro"/>
</dbReference>